<evidence type="ECO:0000259" key="3">
    <source>
        <dbReference type="PROSITE" id="PS50004"/>
    </source>
</evidence>
<feature type="coiled-coil region" evidence="1">
    <location>
        <begin position="136"/>
        <end position="167"/>
    </location>
</feature>
<dbReference type="Gene3D" id="2.60.40.150">
    <property type="entry name" value="C2 domain"/>
    <property type="match status" value="1"/>
</dbReference>
<dbReference type="EMBL" id="JAFCMP010000334">
    <property type="protein sequence ID" value="KAG5181231.1"/>
    <property type="molecule type" value="Genomic_DNA"/>
</dbReference>
<sequence length="469" mass="48976">MRGHMYVEVQGATNLPSTKSQPFGEGGEAVAPTTFVKVKVNGEEQLTQTITKTYNPSYGAKFTFSPDGPPSEQLYFTVVCKSTAGDISLCSAHLKFEDIWTGRFSKLLGVQLLDKQGANAGILQVSANWTETVGAATKAQGVIEQAKERAGDLKEQALAKAKELEMAAAPKVDSAAEQADDFIDRSLTRLTGPRPPLLRVDAYYSAVKMTRSPGDLRPPLPRADAYFPAVTMVYGTVVGLPIVNKLAPIFENVVEGVLSKTPLKPQPGSPEEGAESKGRTVDCIDRRIDGALNGIDEFVDTKKDEAIKALCDGKNAIKGIKPKDKSIVEATVDGIGYSVGATRDAITGTVHGAFTNVQGFIGGIFGKVQDTSASAVDQAKSAASSAQDVLGRTAEGVKAKATEAAHAATDAAGSAVATVKSTAGGAVETVRTRAGGAVEVVKTKAGELTGCVRMRAGGTVEVVKTKVGE</sequence>
<evidence type="ECO:0000256" key="1">
    <source>
        <dbReference type="SAM" id="Coils"/>
    </source>
</evidence>
<evidence type="ECO:0000313" key="4">
    <source>
        <dbReference type="EMBL" id="KAG5181231.1"/>
    </source>
</evidence>
<dbReference type="SMART" id="SM00239">
    <property type="entry name" value="C2"/>
    <property type="match status" value="1"/>
</dbReference>
<protein>
    <recommendedName>
        <fullName evidence="3">C2 domain-containing protein</fullName>
    </recommendedName>
</protein>
<dbReference type="CDD" id="cd00030">
    <property type="entry name" value="C2"/>
    <property type="match status" value="1"/>
</dbReference>
<dbReference type="Proteomes" id="UP000664859">
    <property type="component" value="Unassembled WGS sequence"/>
</dbReference>
<evidence type="ECO:0000256" key="2">
    <source>
        <dbReference type="SAM" id="MobiDB-lite"/>
    </source>
</evidence>
<dbReference type="InterPro" id="IPR035892">
    <property type="entry name" value="C2_domain_sf"/>
</dbReference>
<dbReference type="SUPFAM" id="SSF49562">
    <property type="entry name" value="C2 domain (Calcium/lipid-binding domain, CaLB)"/>
    <property type="match status" value="1"/>
</dbReference>
<dbReference type="Gene3D" id="1.20.120.20">
    <property type="entry name" value="Apolipoprotein"/>
    <property type="match status" value="1"/>
</dbReference>
<name>A0A835YTD1_9STRA</name>
<dbReference type="AlphaFoldDB" id="A0A835YTD1"/>
<dbReference type="PANTHER" id="PTHR47372">
    <property type="entry name" value="DAUER UP-REGULATED-RELATED"/>
    <property type="match status" value="1"/>
</dbReference>
<reference evidence="4" key="1">
    <citation type="submission" date="2021-02" db="EMBL/GenBank/DDBJ databases">
        <title>First Annotated Genome of the Yellow-green Alga Tribonema minus.</title>
        <authorList>
            <person name="Mahan K.M."/>
        </authorList>
    </citation>
    <scope>NUCLEOTIDE SEQUENCE</scope>
    <source>
        <strain evidence="4">UTEX B ZZ1240</strain>
    </source>
</reference>
<gene>
    <name evidence="4" type="ORF">JKP88DRAFT_346649</name>
</gene>
<evidence type="ECO:0000313" key="5">
    <source>
        <dbReference type="Proteomes" id="UP000664859"/>
    </source>
</evidence>
<comment type="caution">
    <text evidence="4">The sequence shown here is derived from an EMBL/GenBank/DDBJ whole genome shotgun (WGS) entry which is preliminary data.</text>
</comment>
<dbReference type="Pfam" id="PF00168">
    <property type="entry name" value="C2"/>
    <property type="match status" value="1"/>
</dbReference>
<dbReference type="PANTHER" id="PTHR47372:SF11">
    <property type="entry name" value="RE19971P"/>
    <property type="match status" value="1"/>
</dbReference>
<proteinExistence type="predicted"/>
<keyword evidence="5" id="KW-1185">Reference proteome</keyword>
<organism evidence="4 5">
    <name type="scientific">Tribonema minus</name>
    <dbReference type="NCBI Taxonomy" id="303371"/>
    <lineage>
        <taxon>Eukaryota</taxon>
        <taxon>Sar</taxon>
        <taxon>Stramenopiles</taxon>
        <taxon>Ochrophyta</taxon>
        <taxon>PX clade</taxon>
        <taxon>Xanthophyceae</taxon>
        <taxon>Tribonematales</taxon>
        <taxon>Tribonemataceae</taxon>
        <taxon>Tribonema</taxon>
    </lineage>
</organism>
<feature type="domain" description="C2" evidence="3">
    <location>
        <begin position="1"/>
        <end position="109"/>
    </location>
</feature>
<keyword evidence="1" id="KW-0175">Coiled coil</keyword>
<accession>A0A835YTD1</accession>
<dbReference type="InterPro" id="IPR000008">
    <property type="entry name" value="C2_dom"/>
</dbReference>
<dbReference type="PROSITE" id="PS50004">
    <property type="entry name" value="C2"/>
    <property type="match status" value="1"/>
</dbReference>
<feature type="region of interest" description="Disordered" evidence="2">
    <location>
        <begin position="260"/>
        <end position="279"/>
    </location>
</feature>